<comment type="caution">
    <text evidence="3">The sequence shown here is derived from an EMBL/GenBank/DDBJ whole genome shotgun (WGS) entry which is preliminary data.</text>
</comment>
<evidence type="ECO:0000256" key="2">
    <source>
        <dbReference type="SAM" id="MobiDB-lite"/>
    </source>
</evidence>
<protein>
    <submittedName>
        <fullName evidence="3">Uncharacterized protein</fullName>
    </submittedName>
</protein>
<organism evidence="3 4">
    <name type="scientific">Tritrichomonas musculus</name>
    <dbReference type="NCBI Taxonomy" id="1915356"/>
    <lineage>
        <taxon>Eukaryota</taxon>
        <taxon>Metamonada</taxon>
        <taxon>Parabasalia</taxon>
        <taxon>Tritrichomonadida</taxon>
        <taxon>Tritrichomonadidae</taxon>
        <taxon>Tritrichomonas</taxon>
    </lineage>
</organism>
<feature type="coiled-coil region" evidence="1">
    <location>
        <begin position="41"/>
        <end position="69"/>
    </location>
</feature>
<name>A0ABR2GR15_9EUKA</name>
<sequence length="84" mass="10240">MSYSQNSTPKKTSTRESSRQSNYIEEEQNESQTQIDITKLNRKQLIEMQQELNRIRNEKERQKDDLILEKWKLKDFLDKNSNYK</sequence>
<keyword evidence="1" id="KW-0175">Coiled coil</keyword>
<dbReference type="Proteomes" id="UP001470230">
    <property type="component" value="Unassembled WGS sequence"/>
</dbReference>
<feature type="compositionally biased region" description="Polar residues" evidence="2">
    <location>
        <begin position="1"/>
        <end position="11"/>
    </location>
</feature>
<feature type="region of interest" description="Disordered" evidence="2">
    <location>
        <begin position="1"/>
        <end position="36"/>
    </location>
</feature>
<reference evidence="3 4" key="1">
    <citation type="submission" date="2024-04" db="EMBL/GenBank/DDBJ databases">
        <title>Tritrichomonas musculus Genome.</title>
        <authorList>
            <person name="Alves-Ferreira E."/>
            <person name="Grigg M."/>
            <person name="Lorenzi H."/>
            <person name="Galac M."/>
        </authorList>
    </citation>
    <scope>NUCLEOTIDE SEQUENCE [LARGE SCALE GENOMIC DNA]</scope>
    <source>
        <strain evidence="3 4">EAF2021</strain>
    </source>
</reference>
<keyword evidence="4" id="KW-1185">Reference proteome</keyword>
<proteinExistence type="predicted"/>
<evidence type="ECO:0000313" key="3">
    <source>
        <dbReference type="EMBL" id="KAK8836106.1"/>
    </source>
</evidence>
<evidence type="ECO:0000313" key="4">
    <source>
        <dbReference type="Proteomes" id="UP001470230"/>
    </source>
</evidence>
<dbReference type="EMBL" id="JAPFFF010000069">
    <property type="protein sequence ID" value="KAK8836106.1"/>
    <property type="molecule type" value="Genomic_DNA"/>
</dbReference>
<gene>
    <name evidence="3" type="ORF">M9Y10_040063</name>
</gene>
<accession>A0ABR2GR15</accession>
<evidence type="ECO:0000256" key="1">
    <source>
        <dbReference type="SAM" id="Coils"/>
    </source>
</evidence>